<organism evidence="2 3">
    <name type="scientific">Papiliotrema laurentii</name>
    <name type="common">Cryptococcus laurentii</name>
    <dbReference type="NCBI Taxonomy" id="5418"/>
    <lineage>
        <taxon>Eukaryota</taxon>
        <taxon>Fungi</taxon>
        <taxon>Dikarya</taxon>
        <taxon>Basidiomycota</taxon>
        <taxon>Agaricomycotina</taxon>
        <taxon>Tremellomycetes</taxon>
        <taxon>Tremellales</taxon>
        <taxon>Rhynchogastremaceae</taxon>
        <taxon>Papiliotrema</taxon>
    </lineage>
</organism>
<reference evidence="2" key="1">
    <citation type="submission" date="2023-02" db="EMBL/GenBank/DDBJ databases">
        <title>Identification and recombinant expression of a fungal hydrolase from Papiliotrema laurentii that hydrolyzes apple cutin and clears colloidal polyester polyurethane.</title>
        <authorList>
            <consortium name="DOE Joint Genome Institute"/>
            <person name="Roman V.A."/>
            <person name="Bojanowski C."/>
            <person name="Crable B.R."/>
            <person name="Wagner D.N."/>
            <person name="Hung C.S."/>
            <person name="Nadeau L.J."/>
            <person name="Schratz L."/>
            <person name="Haridas S."/>
            <person name="Pangilinan J."/>
            <person name="Lipzen A."/>
            <person name="Na H."/>
            <person name="Yan M."/>
            <person name="Ng V."/>
            <person name="Grigoriev I.V."/>
            <person name="Spatafora J.W."/>
            <person name="Barlow D."/>
            <person name="Biffinger J."/>
            <person name="Kelley-Loughnane N."/>
            <person name="Varaljay V.A."/>
            <person name="Crookes-Goodson W.J."/>
        </authorList>
    </citation>
    <scope>NUCLEOTIDE SEQUENCE</scope>
    <source>
        <strain evidence="2">5307AH</strain>
    </source>
</reference>
<comment type="caution">
    <text evidence="2">The sequence shown here is derived from an EMBL/GenBank/DDBJ whole genome shotgun (WGS) entry which is preliminary data.</text>
</comment>
<keyword evidence="3" id="KW-1185">Reference proteome</keyword>
<sequence>MERKTDVERQGQPRTRLADCGFSPLLIAELEYMSRRGMHVRRARETTGVRSPTLGRNAENPLASLLLLIFLHQDARLDASAPFDHTPSPPSLLSPRYDSEHAFQPPKSKLQGKDRLNNDWRQIGDDEFRLRAQDCNPTASTERSSIDFEAIMHGNETGPKTERAGDFDLLRRWHVHWHRAIKTYKLVPDTRAGCDFLMSRAVG</sequence>
<evidence type="ECO:0000256" key="1">
    <source>
        <dbReference type="SAM" id="MobiDB-lite"/>
    </source>
</evidence>
<proteinExistence type="predicted"/>
<dbReference type="AlphaFoldDB" id="A0AAD9FSH8"/>
<evidence type="ECO:0000313" key="2">
    <source>
        <dbReference type="EMBL" id="KAK1925363.1"/>
    </source>
</evidence>
<feature type="region of interest" description="Disordered" evidence="1">
    <location>
        <begin position="81"/>
        <end position="115"/>
    </location>
</feature>
<evidence type="ECO:0000313" key="3">
    <source>
        <dbReference type="Proteomes" id="UP001182556"/>
    </source>
</evidence>
<accession>A0AAD9FSH8</accession>
<dbReference type="Proteomes" id="UP001182556">
    <property type="component" value="Unassembled WGS sequence"/>
</dbReference>
<protein>
    <submittedName>
        <fullName evidence="2">Uncharacterized protein</fullName>
    </submittedName>
</protein>
<gene>
    <name evidence="2" type="ORF">DB88DRAFT_471443</name>
</gene>
<name>A0AAD9FSH8_PAPLA</name>
<dbReference type="EMBL" id="JAODAN010000003">
    <property type="protein sequence ID" value="KAK1925363.1"/>
    <property type="molecule type" value="Genomic_DNA"/>
</dbReference>